<feature type="site" description="Catalytically relevant" evidence="7">
    <location>
        <position position="29"/>
    </location>
</feature>
<protein>
    <submittedName>
        <fullName evidence="11">KpsF/GutQ family sugar-phosphate isomerase</fullName>
    </submittedName>
</protein>
<dbReference type="SUPFAM" id="SSF54631">
    <property type="entry name" value="CBS-domain pair"/>
    <property type="match status" value="1"/>
</dbReference>
<evidence type="ECO:0000256" key="1">
    <source>
        <dbReference type="ARBA" id="ARBA00008165"/>
    </source>
</evidence>
<feature type="binding site" evidence="5">
    <location>
        <position position="52"/>
    </location>
    <ligand>
        <name>substrate</name>
    </ligand>
</feature>
<comment type="similarity">
    <text evidence="1 4">Belongs to the SIS family. GutQ/KpsF subfamily.</text>
</comment>
<evidence type="ECO:0000256" key="5">
    <source>
        <dbReference type="PIRSR" id="PIRSR004692-1"/>
    </source>
</evidence>
<keyword evidence="2" id="KW-0677">Repeat</keyword>
<dbReference type="FunFam" id="3.40.50.10490:FF:000011">
    <property type="entry name" value="Arabinose 5-phosphate isomerase"/>
    <property type="match status" value="1"/>
</dbReference>
<evidence type="ECO:0000256" key="8">
    <source>
        <dbReference type="PROSITE-ProRule" id="PRU00703"/>
    </source>
</evidence>
<evidence type="ECO:0000259" key="10">
    <source>
        <dbReference type="PROSITE" id="PS51464"/>
    </source>
</evidence>
<gene>
    <name evidence="11" type="ORF">GXY80_13745</name>
</gene>
<keyword evidence="6" id="KW-0479">Metal-binding</keyword>
<evidence type="ECO:0000259" key="9">
    <source>
        <dbReference type="PROSITE" id="PS51371"/>
    </source>
</evidence>
<dbReference type="InterPro" id="IPR050986">
    <property type="entry name" value="GutQ/KpsF_isomerases"/>
</dbReference>
<evidence type="ECO:0000256" key="7">
    <source>
        <dbReference type="PIRSR" id="PIRSR004692-3"/>
    </source>
</evidence>
<comment type="caution">
    <text evidence="11">The sequence shown here is derived from an EMBL/GenBank/DDBJ whole genome shotgun (WGS) entry which is preliminary data.</text>
</comment>
<feature type="site" description="Catalytically relevant" evidence="7">
    <location>
        <position position="162"/>
    </location>
</feature>
<dbReference type="InterPro" id="IPR046342">
    <property type="entry name" value="CBS_dom_sf"/>
</dbReference>
<dbReference type="InterPro" id="IPR001347">
    <property type="entry name" value="SIS_dom"/>
</dbReference>
<dbReference type="SMART" id="SM00116">
    <property type="entry name" value="CBS"/>
    <property type="match status" value="2"/>
</dbReference>
<keyword evidence="6" id="KW-0862">Zinc</keyword>
<dbReference type="InterPro" id="IPR000644">
    <property type="entry name" value="CBS_dom"/>
</dbReference>
<dbReference type="InterPro" id="IPR046348">
    <property type="entry name" value="SIS_dom_sf"/>
</dbReference>
<dbReference type="GO" id="GO:0005975">
    <property type="term" value="P:carbohydrate metabolic process"/>
    <property type="evidence" value="ECO:0007669"/>
    <property type="project" value="InterPro"/>
</dbReference>
<dbReference type="CDD" id="cd04604">
    <property type="entry name" value="CBS_pair_SIS_assoc"/>
    <property type="match status" value="1"/>
</dbReference>
<feature type="site" description="Catalytically relevant" evidence="7">
    <location>
        <position position="81"/>
    </location>
</feature>
<dbReference type="InterPro" id="IPR004800">
    <property type="entry name" value="KdsD/KpsF-type"/>
</dbReference>
<feature type="binding site" evidence="5">
    <location>
        <position position="58"/>
    </location>
    <ligand>
        <name>substrate</name>
    </ligand>
</feature>
<dbReference type="SUPFAM" id="SSF53697">
    <property type="entry name" value="SIS domain"/>
    <property type="match status" value="1"/>
</dbReference>
<dbReference type="Pfam" id="PF00571">
    <property type="entry name" value="CBS"/>
    <property type="match status" value="2"/>
</dbReference>
<evidence type="ECO:0000256" key="4">
    <source>
        <dbReference type="PIRNR" id="PIRNR004692"/>
    </source>
</evidence>
<organism evidence="11 12">
    <name type="scientific">Syntrophorhabdus aromaticivorans</name>
    <dbReference type="NCBI Taxonomy" id="328301"/>
    <lineage>
        <taxon>Bacteria</taxon>
        <taxon>Pseudomonadati</taxon>
        <taxon>Thermodesulfobacteriota</taxon>
        <taxon>Syntrophorhabdia</taxon>
        <taxon>Syntrophorhabdales</taxon>
        <taxon>Syntrophorhabdaceae</taxon>
        <taxon>Syntrophorhabdus</taxon>
    </lineage>
</organism>
<dbReference type="InterPro" id="IPR035474">
    <property type="entry name" value="SIS_Kpsf"/>
</dbReference>
<reference evidence="11" key="1">
    <citation type="journal article" date="2020" name="Biotechnol. Biofuels">
        <title>New insights from the biogas microbiome by comprehensive genome-resolved metagenomics of nearly 1600 species originating from multiple anaerobic digesters.</title>
        <authorList>
            <person name="Campanaro S."/>
            <person name="Treu L."/>
            <person name="Rodriguez-R L.M."/>
            <person name="Kovalovszki A."/>
            <person name="Ziels R.M."/>
            <person name="Maus I."/>
            <person name="Zhu X."/>
            <person name="Kougias P.G."/>
            <person name="Basile A."/>
            <person name="Luo G."/>
            <person name="Schluter A."/>
            <person name="Konstantinidis K.T."/>
            <person name="Angelidaki I."/>
        </authorList>
    </citation>
    <scope>NUCLEOTIDE SEQUENCE</scope>
    <source>
        <strain evidence="11">AS06rmzACSIP_7</strain>
    </source>
</reference>
<evidence type="ECO:0000256" key="2">
    <source>
        <dbReference type="ARBA" id="ARBA00022737"/>
    </source>
</evidence>
<feature type="domain" description="CBS" evidence="9">
    <location>
        <begin position="179"/>
        <end position="238"/>
    </location>
</feature>
<dbReference type="PROSITE" id="PS51464">
    <property type="entry name" value="SIS"/>
    <property type="match status" value="1"/>
</dbReference>
<sequence>MARLNNDFDTAVDTIARCRGRVVLTGIGKSGLICKKIASTLSSVGTSAIFLHPADSVHGDLGILQKGDVVIVVSNSGETEEIIRILPWIQRMDIAMLVITGNPASTIAGYGDIVLNVKVDEACPYNVVPTSSTTATLALGDAIAIALMEKRAFKIEDFASLHPGGALGRKLFLTVEDLMHAGDALPRVSRTTPMKDVILEITSKRLGVTAVMNEEDQLVGVVTDGDLRRAIEKYENVLIKNASDVMTQNPKTIRKDALAVHALKKMEEFSITSIFVLEKEGEERPVGIIHIHDLLKAKIA</sequence>
<reference evidence="11" key="2">
    <citation type="submission" date="2020-01" db="EMBL/GenBank/DDBJ databases">
        <authorList>
            <person name="Campanaro S."/>
        </authorList>
    </citation>
    <scope>NUCLEOTIDE SEQUENCE</scope>
    <source>
        <strain evidence="11">AS06rmzACSIP_7</strain>
    </source>
</reference>
<feature type="binding site" evidence="5">
    <location>
        <position position="191"/>
    </location>
    <ligand>
        <name>substrate</name>
    </ligand>
</feature>
<dbReference type="PANTHER" id="PTHR42745:SF1">
    <property type="entry name" value="ARABINOSE 5-PHOSPHATE ISOMERASE KDSD"/>
    <property type="match status" value="1"/>
</dbReference>
<dbReference type="Pfam" id="PF01380">
    <property type="entry name" value="SIS"/>
    <property type="match status" value="1"/>
</dbReference>
<feature type="binding site" evidence="6">
    <location>
        <position position="52"/>
    </location>
    <ligand>
        <name>Zn(2+)</name>
        <dbReference type="ChEBI" id="CHEBI:29105"/>
    </ligand>
</feature>
<dbReference type="NCBIfam" id="TIGR00393">
    <property type="entry name" value="kpsF"/>
    <property type="match status" value="1"/>
</dbReference>
<dbReference type="Gene3D" id="3.10.580.10">
    <property type="entry name" value="CBS-domain"/>
    <property type="match status" value="1"/>
</dbReference>
<dbReference type="PIRSF" id="PIRSF004692">
    <property type="entry name" value="KdsD_KpsF"/>
    <property type="match status" value="1"/>
</dbReference>
<proteinExistence type="inferred from homology"/>
<dbReference type="GO" id="GO:0019146">
    <property type="term" value="F:arabinose-5-phosphate isomerase activity"/>
    <property type="evidence" value="ECO:0007669"/>
    <property type="project" value="UniProtKB-ARBA"/>
</dbReference>
<evidence type="ECO:0000256" key="3">
    <source>
        <dbReference type="ARBA" id="ARBA00023122"/>
    </source>
</evidence>
<dbReference type="GO" id="GO:0046872">
    <property type="term" value="F:metal ion binding"/>
    <property type="evidence" value="ECO:0007669"/>
    <property type="project" value="UniProtKB-KW"/>
</dbReference>
<keyword evidence="3 8" id="KW-0129">CBS domain</keyword>
<dbReference type="CDD" id="cd05014">
    <property type="entry name" value="SIS_Kpsf"/>
    <property type="match status" value="1"/>
</dbReference>
<evidence type="ECO:0000256" key="6">
    <source>
        <dbReference type="PIRSR" id="PIRSR004692-2"/>
    </source>
</evidence>
<dbReference type="Proteomes" id="UP000777265">
    <property type="component" value="Unassembled WGS sequence"/>
</dbReference>
<evidence type="ECO:0000313" key="11">
    <source>
        <dbReference type="EMBL" id="NLW36519.1"/>
    </source>
</evidence>
<feature type="domain" description="SIS" evidence="10">
    <location>
        <begin position="11"/>
        <end position="153"/>
    </location>
</feature>
<keyword evidence="11" id="KW-0413">Isomerase</keyword>
<accession>A0A971M707</accession>
<dbReference type="Gene3D" id="3.40.50.10490">
    <property type="entry name" value="Glucose-6-phosphate isomerase like protein, domain 1"/>
    <property type="match status" value="1"/>
</dbReference>
<dbReference type="PANTHER" id="PTHR42745">
    <property type="match status" value="1"/>
</dbReference>
<dbReference type="GO" id="GO:0097367">
    <property type="term" value="F:carbohydrate derivative binding"/>
    <property type="evidence" value="ECO:0007669"/>
    <property type="project" value="InterPro"/>
</dbReference>
<dbReference type="PROSITE" id="PS51371">
    <property type="entry name" value="CBS"/>
    <property type="match status" value="2"/>
</dbReference>
<dbReference type="GO" id="GO:1901135">
    <property type="term" value="P:carbohydrate derivative metabolic process"/>
    <property type="evidence" value="ECO:0007669"/>
    <property type="project" value="InterPro"/>
</dbReference>
<feature type="domain" description="CBS" evidence="9">
    <location>
        <begin position="246"/>
        <end position="300"/>
    </location>
</feature>
<name>A0A971M707_9BACT</name>
<feature type="site" description="Catalytically relevant" evidence="7">
    <location>
        <position position="121"/>
    </location>
</feature>
<evidence type="ECO:0000313" key="12">
    <source>
        <dbReference type="Proteomes" id="UP000777265"/>
    </source>
</evidence>
<feature type="binding site" evidence="5">
    <location>
        <position position="244"/>
    </location>
    <ligand>
        <name>substrate</name>
    </ligand>
</feature>
<dbReference type="EMBL" id="JAAYEE010000260">
    <property type="protein sequence ID" value="NLW36519.1"/>
    <property type="molecule type" value="Genomic_DNA"/>
</dbReference>
<dbReference type="AlphaFoldDB" id="A0A971M707"/>